<gene>
    <name evidence="6" type="ORF">MKW98_021060</name>
</gene>
<dbReference type="PANTHER" id="PTHR48059:SF30">
    <property type="entry name" value="OS06G0587000 PROTEIN"/>
    <property type="match status" value="1"/>
</dbReference>
<organism evidence="6 7">
    <name type="scientific">Papaver atlanticum</name>
    <dbReference type="NCBI Taxonomy" id="357466"/>
    <lineage>
        <taxon>Eukaryota</taxon>
        <taxon>Viridiplantae</taxon>
        <taxon>Streptophyta</taxon>
        <taxon>Embryophyta</taxon>
        <taxon>Tracheophyta</taxon>
        <taxon>Spermatophyta</taxon>
        <taxon>Magnoliopsida</taxon>
        <taxon>Ranunculales</taxon>
        <taxon>Papaveraceae</taxon>
        <taxon>Papaveroideae</taxon>
        <taxon>Papaver</taxon>
    </lineage>
</organism>
<protein>
    <recommendedName>
        <fullName evidence="5">Leucine-rich repeat-containing N-terminal plant-type domain-containing protein</fullName>
    </recommendedName>
</protein>
<dbReference type="Pfam" id="PF08263">
    <property type="entry name" value="LRRNT_2"/>
    <property type="match status" value="1"/>
</dbReference>
<dbReference type="InterPro" id="IPR051848">
    <property type="entry name" value="PGIP"/>
</dbReference>
<feature type="signal peptide" evidence="4">
    <location>
        <begin position="1"/>
        <end position="28"/>
    </location>
</feature>
<comment type="caution">
    <text evidence="6">The sequence shown here is derived from an EMBL/GenBank/DDBJ whole genome shotgun (WGS) entry which is preliminary data.</text>
</comment>
<evidence type="ECO:0000313" key="7">
    <source>
        <dbReference type="Proteomes" id="UP001202328"/>
    </source>
</evidence>
<reference evidence="6" key="1">
    <citation type="submission" date="2022-04" db="EMBL/GenBank/DDBJ databases">
        <title>A functionally conserved STORR gene fusion in Papaver species that diverged 16.8 million years ago.</title>
        <authorList>
            <person name="Catania T."/>
        </authorList>
    </citation>
    <scope>NUCLEOTIDE SEQUENCE</scope>
    <source>
        <strain evidence="6">S-188037</strain>
    </source>
</reference>
<evidence type="ECO:0000256" key="1">
    <source>
        <dbReference type="ARBA" id="ARBA00004196"/>
    </source>
</evidence>
<comment type="subcellular location">
    <subcellularLocation>
        <location evidence="1">Cell envelope</location>
    </subcellularLocation>
</comment>
<sequence length="155" mass="18114">MEFTSHLAKFNLVLLICFSFSYFQTTKACHETDKAALLDFKKNKIDDGPYKLLKTWNKDTDCCTHWEGVACDDSNGRVVTQLFLAGFLDPKQIYDLHTWWEQFLHLWVISSFFKILTLVTSSDYMDQFICNSVNYHTLLLSCLMTINSRVKFLLN</sequence>
<dbReference type="InterPro" id="IPR032675">
    <property type="entry name" value="LRR_dom_sf"/>
</dbReference>
<feature type="domain" description="Leucine-rich repeat-containing N-terminal plant-type" evidence="5">
    <location>
        <begin position="31"/>
        <end position="72"/>
    </location>
</feature>
<name>A0AAD4T9X7_9MAGN</name>
<keyword evidence="2" id="KW-0433">Leucine-rich repeat</keyword>
<evidence type="ECO:0000256" key="2">
    <source>
        <dbReference type="ARBA" id="ARBA00022614"/>
    </source>
</evidence>
<dbReference type="Proteomes" id="UP001202328">
    <property type="component" value="Unassembled WGS sequence"/>
</dbReference>
<proteinExistence type="predicted"/>
<evidence type="ECO:0000256" key="3">
    <source>
        <dbReference type="ARBA" id="ARBA00022737"/>
    </source>
</evidence>
<keyword evidence="7" id="KW-1185">Reference proteome</keyword>
<evidence type="ECO:0000259" key="5">
    <source>
        <dbReference type="Pfam" id="PF08263"/>
    </source>
</evidence>
<keyword evidence="4" id="KW-0732">Signal</keyword>
<dbReference type="EMBL" id="JAJJMB010004025">
    <property type="protein sequence ID" value="KAI3944602.1"/>
    <property type="molecule type" value="Genomic_DNA"/>
</dbReference>
<dbReference type="Gene3D" id="3.80.10.10">
    <property type="entry name" value="Ribonuclease Inhibitor"/>
    <property type="match status" value="1"/>
</dbReference>
<evidence type="ECO:0000256" key="4">
    <source>
        <dbReference type="SAM" id="SignalP"/>
    </source>
</evidence>
<feature type="chain" id="PRO_5041973317" description="Leucine-rich repeat-containing N-terminal plant-type domain-containing protein" evidence="4">
    <location>
        <begin position="29"/>
        <end position="155"/>
    </location>
</feature>
<dbReference type="PANTHER" id="PTHR48059">
    <property type="entry name" value="POLYGALACTURONASE INHIBITOR 1"/>
    <property type="match status" value="1"/>
</dbReference>
<keyword evidence="3" id="KW-0677">Repeat</keyword>
<evidence type="ECO:0000313" key="6">
    <source>
        <dbReference type="EMBL" id="KAI3944602.1"/>
    </source>
</evidence>
<dbReference type="AlphaFoldDB" id="A0AAD4T9X7"/>
<accession>A0AAD4T9X7</accession>
<dbReference type="InterPro" id="IPR013210">
    <property type="entry name" value="LRR_N_plant-typ"/>
</dbReference>